<proteinExistence type="predicted"/>
<accession>A0ABY2IGE4</accession>
<keyword evidence="3" id="KW-0520">NAD</keyword>
<evidence type="ECO:0000256" key="4">
    <source>
        <dbReference type="PROSITE-ProRule" id="PRU00236"/>
    </source>
</evidence>
<dbReference type="PANTHER" id="PTHR11085">
    <property type="entry name" value="NAD-DEPENDENT PROTEIN DEACYLASE SIRTUIN-5, MITOCHONDRIAL-RELATED"/>
    <property type="match status" value="1"/>
</dbReference>
<sequence length="319" mass="35075">MPSGRTRRSSGRWPEAQNGRAAVDSGRFWRCSMPVPSAQPTASVLHTPLAPSRALLARAHRVIVIAGAGMSADIGTPVYWTGDNAAYGDTVSHYGHTNLEHSCAPLWLEEPDQQAAFFRETWRGMRESEKPARPADPYFVLQDWLDAAAKDYFVLTSNVDTAFTDHGFPAEKLLEIHGAYDRSQCLAEPEAHGVFPTVDPGLATTVCPTCGSLARPNVLFFDDYWFNNAANELQEEDFLDYQQHLAAEDAGSTVILEVGVGLTVMNLRNLTWDLHSRYDLPIVRINPFHVGRGDDVSAGTAPIYEHQLTALVGLRALLG</sequence>
<dbReference type="CDD" id="cd00296">
    <property type="entry name" value="SIR2"/>
    <property type="match status" value="1"/>
</dbReference>
<dbReference type="EMBL" id="SOFG01000011">
    <property type="protein sequence ID" value="TFB87659.1"/>
    <property type="molecule type" value="Genomic_DNA"/>
</dbReference>
<comment type="caution">
    <text evidence="4">Lacks conserved residue(s) required for the propagation of feature annotation.</text>
</comment>
<protein>
    <recommendedName>
        <fullName evidence="1">protein acetyllysine N-acetyltransferase</fullName>
        <ecNumber evidence="1">2.3.1.286</ecNumber>
    </recommendedName>
</protein>
<dbReference type="EC" id="2.3.1.286" evidence="1"/>
<dbReference type="Pfam" id="PF02146">
    <property type="entry name" value="SIR2"/>
    <property type="match status" value="1"/>
</dbReference>
<gene>
    <name evidence="6" type="ORF">E3O44_11320</name>
</gene>
<keyword evidence="2" id="KW-0808">Transferase</keyword>
<dbReference type="InterPro" id="IPR026591">
    <property type="entry name" value="Sirtuin_cat_small_dom_sf"/>
</dbReference>
<evidence type="ECO:0000313" key="6">
    <source>
        <dbReference type="EMBL" id="TFB87659.1"/>
    </source>
</evidence>
<comment type="caution">
    <text evidence="6">The sequence shown here is derived from an EMBL/GenBank/DDBJ whole genome shotgun (WGS) entry which is preliminary data.</text>
</comment>
<evidence type="ECO:0000256" key="3">
    <source>
        <dbReference type="ARBA" id="ARBA00023027"/>
    </source>
</evidence>
<organism evidence="6 7">
    <name type="scientific">Cryobacterium algoricola</name>
    <dbReference type="NCBI Taxonomy" id="1259183"/>
    <lineage>
        <taxon>Bacteria</taxon>
        <taxon>Bacillati</taxon>
        <taxon>Actinomycetota</taxon>
        <taxon>Actinomycetes</taxon>
        <taxon>Micrococcales</taxon>
        <taxon>Microbacteriaceae</taxon>
        <taxon>Cryobacterium</taxon>
    </lineage>
</organism>
<name>A0ABY2IGE4_9MICO</name>
<dbReference type="InterPro" id="IPR050134">
    <property type="entry name" value="NAD-dep_sirtuin_deacylases"/>
</dbReference>
<evidence type="ECO:0000256" key="1">
    <source>
        <dbReference type="ARBA" id="ARBA00012928"/>
    </source>
</evidence>
<feature type="domain" description="Deacetylase sirtuin-type" evidence="5">
    <location>
        <begin position="41"/>
        <end position="319"/>
    </location>
</feature>
<evidence type="ECO:0000256" key="2">
    <source>
        <dbReference type="ARBA" id="ARBA00022679"/>
    </source>
</evidence>
<dbReference type="InterPro" id="IPR029035">
    <property type="entry name" value="DHS-like_NAD/FAD-binding_dom"/>
</dbReference>
<evidence type="ECO:0000313" key="7">
    <source>
        <dbReference type="Proteomes" id="UP000297608"/>
    </source>
</evidence>
<dbReference type="InterPro" id="IPR026590">
    <property type="entry name" value="Ssirtuin_cat_dom"/>
</dbReference>
<reference evidence="6 7" key="1">
    <citation type="submission" date="2019-03" db="EMBL/GenBank/DDBJ databases">
        <title>Genomics of glacier-inhabiting Cryobacterium strains.</title>
        <authorList>
            <person name="Liu Q."/>
            <person name="Xin Y.-H."/>
        </authorList>
    </citation>
    <scope>NUCLEOTIDE SEQUENCE [LARGE SCALE GENOMIC DNA]</scope>
    <source>
        <strain evidence="6 7">MDB2-B</strain>
    </source>
</reference>
<evidence type="ECO:0000259" key="5">
    <source>
        <dbReference type="PROSITE" id="PS50305"/>
    </source>
</evidence>
<dbReference type="Gene3D" id="3.30.1600.10">
    <property type="entry name" value="SIR2/SIRT2 'Small Domain"/>
    <property type="match status" value="1"/>
</dbReference>
<dbReference type="Gene3D" id="3.40.50.1220">
    <property type="entry name" value="TPP-binding domain"/>
    <property type="match status" value="1"/>
</dbReference>
<dbReference type="SUPFAM" id="SSF52467">
    <property type="entry name" value="DHS-like NAD/FAD-binding domain"/>
    <property type="match status" value="1"/>
</dbReference>
<dbReference type="Proteomes" id="UP000297608">
    <property type="component" value="Unassembled WGS sequence"/>
</dbReference>
<keyword evidence="7" id="KW-1185">Reference proteome</keyword>
<dbReference type="PANTHER" id="PTHR11085:SF10">
    <property type="entry name" value="NAD-DEPENDENT PROTEIN DEACYLASE SIRTUIN-5, MITOCHONDRIAL-RELATED"/>
    <property type="match status" value="1"/>
</dbReference>
<dbReference type="InterPro" id="IPR003000">
    <property type="entry name" value="Sirtuin"/>
</dbReference>
<dbReference type="PROSITE" id="PS50305">
    <property type="entry name" value="SIRTUIN"/>
    <property type="match status" value="1"/>
</dbReference>